<dbReference type="AlphaFoldDB" id="A0A1A7PW38"/>
<accession>A0A1A7PW38</accession>
<protein>
    <submittedName>
        <fullName evidence="1">Uncharacterized protein</fullName>
    </submittedName>
</protein>
<comment type="caution">
    <text evidence="1">The sequence shown here is derived from an EMBL/GenBank/DDBJ whole genome shotgun (WGS) entry which is preliminary data.</text>
</comment>
<evidence type="ECO:0000313" key="2">
    <source>
        <dbReference type="Proteomes" id="UP000092626"/>
    </source>
</evidence>
<sequence length="82" mass="9264">MVSGKFTVRCNQDGQYRLDFSLFDYGFTCREKIQARQIMLQTLLLDLLQAQSSLSAGSVRVHKAARVGSVDLKLKAVLRDQE</sequence>
<proteinExistence type="predicted"/>
<dbReference type="Proteomes" id="UP000092626">
    <property type="component" value="Unassembled WGS sequence"/>
</dbReference>
<organism evidence="1 2">
    <name type="scientific">Gallibacterium genomosp. 3</name>
    <dbReference type="NCBI Taxonomy" id="505345"/>
    <lineage>
        <taxon>Bacteria</taxon>
        <taxon>Pseudomonadati</taxon>
        <taxon>Pseudomonadota</taxon>
        <taxon>Gammaproteobacteria</taxon>
        <taxon>Pasteurellales</taxon>
        <taxon>Pasteurellaceae</taxon>
        <taxon>Gallibacterium</taxon>
    </lineage>
</organism>
<dbReference type="STRING" id="505345.QV06_00535"/>
<reference evidence="1 2" key="1">
    <citation type="submission" date="2014-11" db="EMBL/GenBank/DDBJ databases">
        <title>Pan-genome of Gallibacterium spp.</title>
        <authorList>
            <person name="Kudirkiene E."/>
            <person name="Bojesen A.M."/>
        </authorList>
    </citation>
    <scope>NUCLEOTIDE SEQUENCE [LARGE SCALE GENOMIC DNA]</scope>
    <source>
        <strain evidence="1 2">59/S3/89</strain>
    </source>
</reference>
<evidence type="ECO:0000313" key="1">
    <source>
        <dbReference type="EMBL" id="OBX05961.1"/>
    </source>
</evidence>
<gene>
    <name evidence="1" type="ORF">QV06_00535</name>
</gene>
<dbReference type="EMBL" id="JTJR01000002">
    <property type="protein sequence ID" value="OBX05961.1"/>
    <property type="molecule type" value="Genomic_DNA"/>
</dbReference>
<name>A0A1A7PW38_9PAST</name>